<gene>
    <name evidence="2" type="ORF">FHX39_001978</name>
</gene>
<evidence type="ECO:0000256" key="1">
    <source>
        <dbReference type="PIRSR" id="PIRSR613078-2"/>
    </source>
</evidence>
<reference evidence="2 3" key="1">
    <citation type="submission" date="2020-08" db="EMBL/GenBank/DDBJ databases">
        <title>Sequencing the genomes of 1000 actinobacteria strains.</title>
        <authorList>
            <person name="Klenk H.-P."/>
        </authorList>
    </citation>
    <scope>NUCLEOTIDE SEQUENCE [LARGE SCALE GENOMIC DNA]</scope>
    <source>
        <strain evidence="2 3">DSM 11053</strain>
    </source>
</reference>
<sequence>MLIGEMSVLSIPPTHRVFLVRHGRTPLNAEGRLRGHLNPALDEVGRSEILALAAVLAGQHVVKIVTSPLLRALQTAEAVAGATGAPTAANAALVDRNWGEWSGQPEATVAERWGSVDRAPGVESVASVRRRSRTVLDAQVPLLDEGNVVIITHDAVLRVLLDDLGVPLPDDANRLPTGSWSLLSRGRRHWSVELVGERPTPRPCIDKLQLEGDRS</sequence>
<dbReference type="EMBL" id="JACHZG010000001">
    <property type="protein sequence ID" value="MBB3327034.1"/>
    <property type="molecule type" value="Genomic_DNA"/>
</dbReference>
<comment type="caution">
    <text evidence="2">The sequence shown here is derived from an EMBL/GenBank/DDBJ whole genome shotgun (WGS) entry which is preliminary data.</text>
</comment>
<dbReference type="InterPro" id="IPR013078">
    <property type="entry name" value="His_Pase_superF_clade-1"/>
</dbReference>
<dbReference type="SMART" id="SM00855">
    <property type="entry name" value="PGAM"/>
    <property type="match status" value="1"/>
</dbReference>
<name>A0A7W5P6Z0_9ACTN</name>
<dbReference type="PANTHER" id="PTHR48100">
    <property type="entry name" value="BROAD-SPECIFICITY PHOSPHATASE YOR283W-RELATED"/>
    <property type="match status" value="1"/>
</dbReference>
<dbReference type="PANTHER" id="PTHR48100:SF1">
    <property type="entry name" value="HISTIDINE PHOSPHATASE FAMILY PROTEIN-RELATED"/>
    <property type="match status" value="1"/>
</dbReference>
<dbReference type="AlphaFoldDB" id="A0A7W5P6Z0"/>
<dbReference type="InterPro" id="IPR050275">
    <property type="entry name" value="PGM_Phosphatase"/>
</dbReference>
<evidence type="ECO:0000313" key="2">
    <source>
        <dbReference type="EMBL" id="MBB3327034.1"/>
    </source>
</evidence>
<protein>
    <submittedName>
        <fullName evidence="2">Broad specificity phosphatase PhoE</fullName>
    </submittedName>
</protein>
<feature type="binding site" evidence="1">
    <location>
        <position position="71"/>
    </location>
    <ligand>
        <name>substrate</name>
    </ligand>
</feature>
<dbReference type="SUPFAM" id="SSF53254">
    <property type="entry name" value="Phosphoglycerate mutase-like"/>
    <property type="match status" value="1"/>
</dbReference>
<dbReference type="GO" id="GO:0016791">
    <property type="term" value="F:phosphatase activity"/>
    <property type="evidence" value="ECO:0007669"/>
    <property type="project" value="TreeGrafter"/>
</dbReference>
<dbReference type="Proteomes" id="UP000565572">
    <property type="component" value="Unassembled WGS sequence"/>
</dbReference>
<proteinExistence type="predicted"/>
<dbReference type="GO" id="GO:0005737">
    <property type="term" value="C:cytoplasm"/>
    <property type="evidence" value="ECO:0007669"/>
    <property type="project" value="TreeGrafter"/>
</dbReference>
<accession>A0A7W5P6Z0</accession>
<evidence type="ECO:0000313" key="3">
    <source>
        <dbReference type="Proteomes" id="UP000565572"/>
    </source>
</evidence>
<dbReference type="Pfam" id="PF00300">
    <property type="entry name" value="His_Phos_1"/>
    <property type="match status" value="1"/>
</dbReference>
<dbReference type="RefSeq" id="WP_183337979.1">
    <property type="nucleotide sequence ID" value="NZ_JACHZG010000001.1"/>
</dbReference>
<dbReference type="Gene3D" id="3.40.50.1240">
    <property type="entry name" value="Phosphoglycerate mutase-like"/>
    <property type="match status" value="1"/>
</dbReference>
<feature type="binding site" evidence="1">
    <location>
        <begin position="21"/>
        <end position="28"/>
    </location>
    <ligand>
        <name>substrate</name>
    </ligand>
</feature>
<organism evidence="2 3">
    <name type="scientific">Microlunatus antarcticus</name>
    <dbReference type="NCBI Taxonomy" id="53388"/>
    <lineage>
        <taxon>Bacteria</taxon>
        <taxon>Bacillati</taxon>
        <taxon>Actinomycetota</taxon>
        <taxon>Actinomycetes</taxon>
        <taxon>Propionibacteriales</taxon>
        <taxon>Propionibacteriaceae</taxon>
        <taxon>Microlunatus</taxon>
    </lineage>
</organism>
<keyword evidence="3" id="KW-1185">Reference proteome</keyword>
<dbReference type="CDD" id="cd07067">
    <property type="entry name" value="HP_PGM_like"/>
    <property type="match status" value="1"/>
</dbReference>
<dbReference type="InterPro" id="IPR029033">
    <property type="entry name" value="His_PPase_superfam"/>
</dbReference>